<gene>
    <name evidence="2" type="ORF">AFUS01_LOCUS24214</name>
</gene>
<protein>
    <submittedName>
        <fullName evidence="2">Uncharacterized protein</fullName>
    </submittedName>
</protein>
<accession>A0A8J2L1M3</accession>
<organism evidence="2 3">
    <name type="scientific">Allacma fusca</name>
    <dbReference type="NCBI Taxonomy" id="39272"/>
    <lineage>
        <taxon>Eukaryota</taxon>
        <taxon>Metazoa</taxon>
        <taxon>Ecdysozoa</taxon>
        <taxon>Arthropoda</taxon>
        <taxon>Hexapoda</taxon>
        <taxon>Collembola</taxon>
        <taxon>Symphypleona</taxon>
        <taxon>Sminthuridae</taxon>
        <taxon>Allacma</taxon>
    </lineage>
</organism>
<dbReference type="Proteomes" id="UP000708208">
    <property type="component" value="Unassembled WGS sequence"/>
</dbReference>
<evidence type="ECO:0000256" key="1">
    <source>
        <dbReference type="SAM" id="MobiDB-lite"/>
    </source>
</evidence>
<feature type="region of interest" description="Disordered" evidence="1">
    <location>
        <begin position="52"/>
        <end position="78"/>
    </location>
</feature>
<reference evidence="2" key="1">
    <citation type="submission" date="2021-06" db="EMBL/GenBank/DDBJ databases">
        <authorList>
            <person name="Hodson N. C."/>
            <person name="Mongue J. A."/>
            <person name="Jaron S. K."/>
        </authorList>
    </citation>
    <scope>NUCLEOTIDE SEQUENCE</scope>
</reference>
<name>A0A8J2L1M3_9HEXA</name>
<evidence type="ECO:0000313" key="3">
    <source>
        <dbReference type="Proteomes" id="UP000708208"/>
    </source>
</evidence>
<dbReference type="EMBL" id="CAJVCH010299492">
    <property type="protein sequence ID" value="CAG7785599.1"/>
    <property type="molecule type" value="Genomic_DNA"/>
</dbReference>
<comment type="caution">
    <text evidence="2">The sequence shown here is derived from an EMBL/GenBank/DDBJ whole genome shotgun (WGS) entry which is preliminary data.</text>
</comment>
<keyword evidence="3" id="KW-1185">Reference proteome</keyword>
<feature type="compositionally biased region" description="Polar residues" evidence="1">
    <location>
        <begin position="58"/>
        <end position="78"/>
    </location>
</feature>
<dbReference type="AlphaFoldDB" id="A0A8J2L1M3"/>
<evidence type="ECO:0000313" key="2">
    <source>
        <dbReference type="EMBL" id="CAG7785599.1"/>
    </source>
</evidence>
<proteinExistence type="predicted"/>
<sequence>MYDLVVPGAVLTFFLGSKAQYSLRNFFLKSLGDDVIDHLNKGSPSQKVFATNVDENHNPNQVDRSSKVTGISSNGINK</sequence>